<dbReference type="EMBL" id="PQIB02000003">
    <property type="protein sequence ID" value="RLN28586.1"/>
    <property type="molecule type" value="Genomic_DNA"/>
</dbReference>
<evidence type="ECO:0000313" key="3">
    <source>
        <dbReference type="Proteomes" id="UP000275267"/>
    </source>
</evidence>
<feature type="region of interest" description="Disordered" evidence="1">
    <location>
        <begin position="416"/>
        <end position="444"/>
    </location>
</feature>
<feature type="compositionally biased region" description="Basic and acidic residues" evidence="1">
    <location>
        <begin position="430"/>
        <end position="444"/>
    </location>
</feature>
<feature type="compositionally biased region" description="Basic and acidic residues" evidence="1">
    <location>
        <begin position="100"/>
        <end position="109"/>
    </location>
</feature>
<reference evidence="3" key="1">
    <citation type="journal article" date="2019" name="Nat. Commun.">
        <title>The genome of broomcorn millet.</title>
        <authorList>
            <person name="Zou C."/>
            <person name="Miki D."/>
            <person name="Li D."/>
            <person name="Tang Q."/>
            <person name="Xiao L."/>
            <person name="Rajput S."/>
            <person name="Deng P."/>
            <person name="Jia W."/>
            <person name="Huang R."/>
            <person name="Zhang M."/>
            <person name="Sun Y."/>
            <person name="Hu J."/>
            <person name="Fu X."/>
            <person name="Schnable P.S."/>
            <person name="Li F."/>
            <person name="Zhang H."/>
            <person name="Feng B."/>
            <person name="Zhu X."/>
            <person name="Liu R."/>
            <person name="Schnable J.C."/>
            <person name="Zhu J.-K."/>
            <person name="Zhang H."/>
        </authorList>
    </citation>
    <scope>NUCLEOTIDE SEQUENCE [LARGE SCALE GENOMIC DNA]</scope>
</reference>
<proteinExistence type="predicted"/>
<dbReference type="PANTHER" id="PTHR38926:SF69">
    <property type="entry name" value="F-BOX DOMAIN-CONTAINING PROTEIN"/>
    <property type="match status" value="1"/>
</dbReference>
<dbReference type="AlphaFoldDB" id="A0A3L6SY28"/>
<keyword evidence="3" id="KW-1185">Reference proteome</keyword>
<gene>
    <name evidence="2" type="ORF">C2845_PM05G18630</name>
</gene>
<evidence type="ECO:0000313" key="2">
    <source>
        <dbReference type="EMBL" id="RLN28586.1"/>
    </source>
</evidence>
<protein>
    <submittedName>
        <fullName evidence="2">Uncharacterized protein</fullName>
    </submittedName>
</protein>
<dbReference type="SUPFAM" id="SSF52047">
    <property type="entry name" value="RNI-like"/>
    <property type="match status" value="1"/>
</dbReference>
<feature type="region of interest" description="Disordered" evidence="1">
    <location>
        <begin position="94"/>
        <end position="131"/>
    </location>
</feature>
<sequence length="544" mass="61026">MESYHIRWLQYEIRIKSLEEAFHEQMAALQLAHDTARRAEETAFDRCKSSEHHVNTPEEPPREILSGAGLACVAWWRFARDEPALWRRINLTAAPPDEDDTKKPAKDDVMVEGDGEDLSDDDNDEENMPAMDVDTVEGDDGDLNDSDDESLLPVCQEKTPAKVRDDSSGWKAMALAAIHRSASQCEAFWGRADDEVLLYLADKSGLYPLLFDVYINVTASSMKSLRVTSHYDVSSEVFAEVIKKFPLLEELELVLKPDEACNYTTKSGQAPTDSWVELFQSACEACSHLHNFTVRRASKVTPSDSYYQSRERSSPTPFSIPVMHGLRSLELSGGSFTKDVVMQIVHKCPSLESLDISDAPIYSWDEELRNKCSRTIKVGPFTAGKLSIHPARRSLALSLRLFTRFPCITPPETDLRGLYKEKSPPFNTPQEKKKSSIPRRGDAREVLVETPAPVRQVRQQGRGQGEVVAKHGLPEQRDKGDAVKRWRWTKAGAWSPGSRGRGEVRWHGCGLRRSVSVESLQEMGKGVLGLTKGRLIGERRSTRG</sequence>
<evidence type="ECO:0000256" key="1">
    <source>
        <dbReference type="SAM" id="MobiDB-lite"/>
    </source>
</evidence>
<organism evidence="2 3">
    <name type="scientific">Panicum miliaceum</name>
    <name type="common">Proso millet</name>
    <name type="synonym">Broomcorn millet</name>
    <dbReference type="NCBI Taxonomy" id="4540"/>
    <lineage>
        <taxon>Eukaryota</taxon>
        <taxon>Viridiplantae</taxon>
        <taxon>Streptophyta</taxon>
        <taxon>Embryophyta</taxon>
        <taxon>Tracheophyta</taxon>
        <taxon>Spermatophyta</taxon>
        <taxon>Magnoliopsida</taxon>
        <taxon>Liliopsida</taxon>
        <taxon>Poales</taxon>
        <taxon>Poaceae</taxon>
        <taxon>PACMAD clade</taxon>
        <taxon>Panicoideae</taxon>
        <taxon>Panicodae</taxon>
        <taxon>Paniceae</taxon>
        <taxon>Panicinae</taxon>
        <taxon>Panicum</taxon>
        <taxon>Panicum sect. Panicum</taxon>
    </lineage>
</organism>
<dbReference type="PANTHER" id="PTHR38926">
    <property type="entry name" value="F-BOX DOMAIN CONTAINING PROTEIN, EXPRESSED"/>
    <property type="match status" value="1"/>
</dbReference>
<dbReference type="OrthoDB" id="661387at2759"/>
<dbReference type="STRING" id="4540.A0A3L6SY28"/>
<name>A0A3L6SY28_PANMI</name>
<dbReference type="Proteomes" id="UP000275267">
    <property type="component" value="Unassembled WGS sequence"/>
</dbReference>
<accession>A0A3L6SY28</accession>
<dbReference type="Gene3D" id="3.80.10.10">
    <property type="entry name" value="Ribonuclease Inhibitor"/>
    <property type="match status" value="1"/>
</dbReference>
<comment type="caution">
    <text evidence="2">The sequence shown here is derived from an EMBL/GenBank/DDBJ whole genome shotgun (WGS) entry which is preliminary data.</text>
</comment>
<dbReference type="InterPro" id="IPR032675">
    <property type="entry name" value="LRR_dom_sf"/>
</dbReference>
<feature type="compositionally biased region" description="Acidic residues" evidence="1">
    <location>
        <begin position="110"/>
        <end position="127"/>
    </location>
</feature>